<dbReference type="PANTHER" id="PTHR13903">
    <property type="entry name" value="PIRIN-RELATED"/>
    <property type="match status" value="1"/>
</dbReference>
<dbReference type="InterPro" id="IPR003829">
    <property type="entry name" value="Pirin_N_dom"/>
</dbReference>
<dbReference type="Proteomes" id="UP000218896">
    <property type="component" value="Unassembled WGS sequence"/>
</dbReference>
<evidence type="ECO:0000259" key="4">
    <source>
        <dbReference type="Pfam" id="PF02678"/>
    </source>
</evidence>
<sequence>MTERIVERLIRGERASDGDGVKLRRSLGQGPFARLDPFLMLDEFQADDGSGQIGGFPPHPHRGFETVTYMLEGSMQHRDSLGNSGLIGPGGVQWMTAAGGIVHSEMPELRDGHMRGFQLWINLPAADKMKAPRYQDIQADRVPEYPFDGGRVRVIAGEVVLEGNTLVGPVSGVATAPTYLDLVIEAGRELTLPIDADRNAMIYVYDGEVSAGDDGFSPVAATNAGFLSRGDELRLRAGDEGAGLLLLAANPVKESVVQHGPFVMNTRDEIEQAIRDYQEGRFEREDVALS</sequence>
<proteinExistence type="inferred from homology"/>
<feature type="binding site" evidence="2">
    <location>
        <position position="59"/>
    </location>
    <ligand>
        <name>Fe cation</name>
        <dbReference type="ChEBI" id="CHEBI:24875"/>
    </ligand>
</feature>
<dbReference type="PIRSF" id="PIRSF006232">
    <property type="entry name" value="Pirin"/>
    <property type="match status" value="1"/>
</dbReference>
<dbReference type="Pfam" id="PF02678">
    <property type="entry name" value="Pirin"/>
    <property type="match status" value="1"/>
</dbReference>
<evidence type="ECO:0000313" key="7">
    <source>
        <dbReference type="Proteomes" id="UP000218896"/>
    </source>
</evidence>
<comment type="caution">
    <text evidence="6">The sequence shown here is derived from an EMBL/GenBank/DDBJ whole genome shotgun (WGS) entry which is preliminary data.</text>
</comment>
<dbReference type="PANTHER" id="PTHR13903:SF8">
    <property type="entry name" value="PIRIN"/>
    <property type="match status" value="1"/>
</dbReference>
<dbReference type="CDD" id="cd02909">
    <property type="entry name" value="cupin_pirin_N"/>
    <property type="match status" value="1"/>
</dbReference>
<dbReference type="SUPFAM" id="SSF51182">
    <property type="entry name" value="RmlC-like cupins"/>
    <property type="match status" value="1"/>
</dbReference>
<keyword evidence="2" id="KW-0408">Iron</keyword>
<dbReference type="InterPro" id="IPR008778">
    <property type="entry name" value="Pirin_C_dom"/>
</dbReference>
<comment type="cofactor">
    <cofactor evidence="2">
        <name>Fe cation</name>
        <dbReference type="ChEBI" id="CHEBI:24875"/>
    </cofactor>
    <text evidence="2">Binds 1 Fe cation per subunit.</text>
</comment>
<dbReference type="AlphaFoldDB" id="A0A2A2FBR1"/>
<keyword evidence="6" id="KW-0223">Dioxygenase</keyword>
<feature type="domain" description="Pirin C-terminal" evidence="5">
    <location>
        <begin position="179"/>
        <end position="283"/>
    </location>
</feature>
<feature type="binding site" evidence="2">
    <location>
        <position position="61"/>
    </location>
    <ligand>
        <name>Fe cation</name>
        <dbReference type="ChEBI" id="CHEBI:24875"/>
    </ligand>
</feature>
<comment type="similarity">
    <text evidence="1 3">Belongs to the pirin family.</text>
</comment>
<dbReference type="GO" id="GO:0046872">
    <property type="term" value="F:metal ion binding"/>
    <property type="evidence" value="ECO:0007669"/>
    <property type="project" value="UniProtKB-KW"/>
</dbReference>
<name>A0A2A2FBR1_9GAMM</name>
<dbReference type="EMBL" id="NSKD01000001">
    <property type="protein sequence ID" value="PAU82059.1"/>
    <property type="molecule type" value="Genomic_DNA"/>
</dbReference>
<feature type="binding site" evidence="2">
    <location>
        <position position="105"/>
    </location>
    <ligand>
        <name>Fe cation</name>
        <dbReference type="ChEBI" id="CHEBI:24875"/>
    </ligand>
</feature>
<keyword evidence="6" id="KW-0560">Oxidoreductase</keyword>
<keyword evidence="7" id="KW-1185">Reference proteome</keyword>
<dbReference type="InterPro" id="IPR014710">
    <property type="entry name" value="RmlC-like_jellyroll"/>
</dbReference>
<protein>
    <submittedName>
        <fullName evidence="6">Quercetin 2,3-dioxygenase</fullName>
    </submittedName>
</protein>
<dbReference type="GO" id="GO:0051213">
    <property type="term" value="F:dioxygenase activity"/>
    <property type="evidence" value="ECO:0007669"/>
    <property type="project" value="UniProtKB-KW"/>
</dbReference>
<organism evidence="6 7">
    <name type="scientific">Halovibrio salipaludis</name>
    <dbReference type="NCBI Taxonomy" id="2032626"/>
    <lineage>
        <taxon>Bacteria</taxon>
        <taxon>Pseudomonadati</taxon>
        <taxon>Pseudomonadota</taxon>
        <taxon>Gammaproteobacteria</taxon>
        <taxon>Oceanospirillales</taxon>
        <taxon>Halomonadaceae</taxon>
        <taxon>Halovibrio</taxon>
    </lineage>
</organism>
<evidence type="ECO:0000259" key="5">
    <source>
        <dbReference type="Pfam" id="PF05726"/>
    </source>
</evidence>
<keyword evidence="2" id="KW-0479">Metal-binding</keyword>
<dbReference type="InterPro" id="IPR012093">
    <property type="entry name" value="Pirin"/>
</dbReference>
<dbReference type="CDD" id="cd02247">
    <property type="entry name" value="cupin_pirin_C"/>
    <property type="match status" value="1"/>
</dbReference>
<dbReference type="Gene3D" id="2.60.120.10">
    <property type="entry name" value="Jelly Rolls"/>
    <property type="match status" value="2"/>
</dbReference>
<feature type="domain" description="Pirin N-terminal" evidence="4">
    <location>
        <begin position="21"/>
        <end position="121"/>
    </location>
</feature>
<evidence type="ECO:0000256" key="2">
    <source>
        <dbReference type="PIRSR" id="PIRSR006232-1"/>
    </source>
</evidence>
<gene>
    <name evidence="6" type="ORF">CK501_02610</name>
</gene>
<evidence type="ECO:0000256" key="3">
    <source>
        <dbReference type="RuleBase" id="RU003457"/>
    </source>
</evidence>
<dbReference type="Pfam" id="PF05726">
    <property type="entry name" value="Pirin_C"/>
    <property type="match status" value="1"/>
</dbReference>
<feature type="binding site" evidence="2">
    <location>
        <position position="103"/>
    </location>
    <ligand>
        <name>Fe cation</name>
        <dbReference type="ChEBI" id="CHEBI:24875"/>
    </ligand>
</feature>
<accession>A0A2A2FBR1</accession>
<dbReference type="InterPro" id="IPR011051">
    <property type="entry name" value="RmlC_Cupin_sf"/>
</dbReference>
<evidence type="ECO:0000256" key="1">
    <source>
        <dbReference type="ARBA" id="ARBA00008416"/>
    </source>
</evidence>
<dbReference type="RefSeq" id="WP_095616156.1">
    <property type="nucleotide sequence ID" value="NZ_NSKD01000001.1"/>
</dbReference>
<reference evidence="6 7" key="1">
    <citation type="submission" date="2017-08" db="EMBL/GenBank/DDBJ databases">
        <title>Halovibrio sewagensis sp. nov., isolated from wastewater of high salinity.</title>
        <authorList>
            <person name="Dong X."/>
            <person name="Zhang G."/>
        </authorList>
    </citation>
    <scope>NUCLEOTIDE SEQUENCE [LARGE SCALE GENOMIC DNA]</scope>
    <source>
        <strain evidence="6 7">YL5-2</strain>
    </source>
</reference>
<dbReference type="OrthoDB" id="9780903at2"/>
<evidence type="ECO:0000313" key="6">
    <source>
        <dbReference type="EMBL" id="PAU82059.1"/>
    </source>
</evidence>